<keyword evidence="1" id="KW-0472">Membrane</keyword>
<dbReference type="InterPro" id="IPR010178">
    <property type="entry name" value="Lit"/>
</dbReference>
<keyword evidence="1" id="KW-1133">Transmembrane helix</keyword>
<protein>
    <recommendedName>
        <fullName evidence="3">TIGR01906 family membrane protein</fullName>
    </recommendedName>
</protein>
<feature type="transmembrane region" description="Helical" evidence="1">
    <location>
        <begin position="182"/>
        <end position="204"/>
    </location>
</feature>
<evidence type="ECO:0000313" key="2">
    <source>
        <dbReference type="EMBL" id="MPM96480.1"/>
    </source>
</evidence>
<accession>A0A645E3Z3</accession>
<gene>
    <name evidence="2" type="ORF">SDC9_143643</name>
</gene>
<sequence length="214" mass="25569">MKNFHVFFKFIFMFSLALLAITLSVKITVNFRQLYYFDINHLGIEKFVHMSVSEIKTNYDYLINFLYSPSNTQFKLPSFKASPEGIIHFYEVKKIFSLVDKIFYISLFLNLIAVYLCYKYKDFSIFKYSSWLLVSLPIFLLTVFSINFNKVFNTFHAIFFNNDYWIFDIDKDPVINILPEAFFMHCAILIAVLILIFSIIYIIFYKSNYRVEKP</sequence>
<dbReference type="NCBIfam" id="TIGR01906">
    <property type="entry name" value="integ_TIGR01906"/>
    <property type="match status" value="1"/>
</dbReference>
<dbReference type="Pfam" id="PF07314">
    <property type="entry name" value="Lit"/>
    <property type="match status" value="1"/>
</dbReference>
<organism evidence="2">
    <name type="scientific">bioreactor metagenome</name>
    <dbReference type="NCBI Taxonomy" id="1076179"/>
    <lineage>
        <taxon>unclassified sequences</taxon>
        <taxon>metagenomes</taxon>
        <taxon>ecological metagenomes</taxon>
    </lineage>
</organism>
<evidence type="ECO:0008006" key="3">
    <source>
        <dbReference type="Google" id="ProtNLM"/>
    </source>
</evidence>
<proteinExistence type="predicted"/>
<dbReference type="AlphaFoldDB" id="A0A645E3Z3"/>
<evidence type="ECO:0000256" key="1">
    <source>
        <dbReference type="SAM" id="Phobius"/>
    </source>
</evidence>
<name>A0A645E3Z3_9ZZZZ</name>
<dbReference type="EMBL" id="VSSQ01042858">
    <property type="protein sequence ID" value="MPM96480.1"/>
    <property type="molecule type" value="Genomic_DNA"/>
</dbReference>
<keyword evidence="1" id="KW-0812">Transmembrane</keyword>
<reference evidence="2" key="1">
    <citation type="submission" date="2019-08" db="EMBL/GenBank/DDBJ databases">
        <authorList>
            <person name="Kucharzyk K."/>
            <person name="Murdoch R.W."/>
            <person name="Higgins S."/>
            <person name="Loffler F."/>
        </authorList>
    </citation>
    <scope>NUCLEOTIDE SEQUENCE</scope>
</reference>
<feature type="transmembrane region" description="Helical" evidence="1">
    <location>
        <begin position="130"/>
        <end position="148"/>
    </location>
</feature>
<comment type="caution">
    <text evidence="2">The sequence shown here is derived from an EMBL/GenBank/DDBJ whole genome shotgun (WGS) entry which is preliminary data.</text>
</comment>
<feature type="transmembrane region" description="Helical" evidence="1">
    <location>
        <begin position="102"/>
        <end position="118"/>
    </location>
</feature>